<dbReference type="Proteomes" id="UP000273278">
    <property type="component" value="Chromosome"/>
</dbReference>
<protein>
    <submittedName>
        <fullName evidence="2">Uncharacterized protein</fullName>
    </submittedName>
</protein>
<keyword evidence="1" id="KW-1133">Transmembrane helix</keyword>
<dbReference type="RefSeq" id="WP_015505355.1">
    <property type="nucleotide sequence ID" value="NZ_CAYARL010000009.1"/>
</dbReference>
<dbReference type="GeneID" id="41322241"/>
<dbReference type="AlphaFoldDB" id="A0A3G3IIM1"/>
<sequence>MNGPKLVTEIIAVAIIVGCCYGLFTTAIPTEYPPVDIKADESTENTISYSGMDVTISTQKFIIDSKMPSDIEDVYIELSLDSGGQKYSLGKIDVGTVTAKSVTTTESANITIPAYVVLASLAANSSDGVIKTPILAKLHFSYLEFQDEKLIDLGLNLRVDMGFKGNVGMTKTDNSATMTIDIPEGSSFTKDISNVAKSVCDSSGNCTIKIAGCEDVSFSLNISDDGKTVKFTADGVTDTAYGAMETYFKEYFEDNEELTLTYQGASSGSCTITKAQAESFEEMIKAFYGGSA</sequence>
<evidence type="ECO:0000313" key="3">
    <source>
        <dbReference type="Proteomes" id="UP000273278"/>
    </source>
</evidence>
<accession>A0A3G3IIM1</accession>
<evidence type="ECO:0000256" key="1">
    <source>
        <dbReference type="SAM" id="Phobius"/>
    </source>
</evidence>
<reference evidence="2 3" key="1">
    <citation type="submission" date="2016-10" db="EMBL/GenBank/DDBJ databases">
        <title>Complete genome of the TMA-utilizing, human hosted archaeon Methanomethylophilus alvus Gen. nov, sp. nov., strain Mx-05, derived from a pure culture.</title>
        <authorList>
            <person name="Brugere J.-F."/>
            <person name="Ben Hania W."/>
            <person name="Chaudhary P.P."/>
            <person name="Gaci N."/>
            <person name="Borrel G."/>
            <person name="Cao Van Tuat L."/>
            <person name="Fardeau M.-L."/>
            <person name="Harris H.M.B."/>
            <person name="O'Toole P.W."/>
            <person name="Ollivier B."/>
        </authorList>
    </citation>
    <scope>NUCLEOTIDE SEQUENCE [LARGE SCALE GENOMIC DNA]</scope>
    <source>
        <strain evidence="2 3">Mx-05</strain>
    </source>
</reference>
<name>A0A3G3IIM1_9ARCH</name>
<keyword evidence="1" id="KW-0472">Membrane</keyword>
<dbReference type="EMBL" id="CP017686">
    <property type="protein sequence ID" value="AYQ55579.1"/>
    <property type="molecule type" value="Genomic_DNA"/>
</dbReference>
<proteinExistence type="predicted"/>
<organism evidence="2 3">
    <name type="scientific">Methanomethylophilus alvi</name>
    <dbReference type="NCBI Taxonomy" id="1291540"/>
    <lineage>
        <taxon>Archaea</taxon>
        <taxon>Methanobacteriati</taxon>
        <taxon>Thermoplasmatota</taxon>
        <taxon>Thermoplasmata</taxon>
        <taxon>Methanomassiliicoccales</taxon>
        <taxon>Methanomethylophilaceae</taxon>
        <taxon>Methanomethylophilus</taxon>
    </lineage>
</organism>
<keyword evidence="1" id="KW-0812">Transmembrane</keyword>
<gene>
    <name evidence="2" type="ORF">BKD89_07215</name>
</gene>
<feature type="transmembrane region" description="Helical" evidence="1">
    <location>
        <begin position="6"/>
        <end position="24"/>
    </location>
</feature>
<evidence type="ECO:0000313" key="2">
    <source>
        <dbReference type="EMBL" id="AYQ55579.1"/>
    </source>
</evidence>